<dbReference type="EMBL" id="JBHGCJ010000011">
    <property type="protein sequence ID" value="MFG6110405.1"/>
    <property type="molecule type" value="Genomic_DNA"/>
</dbReference>
<organism evidence="1 2">
    <name type="scientific">Stenotrophomonas nematodicola</name>
    <dbReference type="NCBI Taxonomy" id="2656746"/>
    <lineage>
        <taxon>Bacteria</taxon>
        <taxon>Pseudomonadati</taxon>
        <taxon>Pseudomonadota</taxon>
        <taxon>Gammaproteobacteria</taxon>
        <taxon>Lysobacterales</taxon>
        <taxon>Lysobacteraceae</taxon>
        <taxon>Stenotrophomonas</taxon>
    </lineage>
</organism>
<name>A0ABW7CZM9_9GAMM</name>
<evidence type="ECO:0000313" key="1">
    <source>
        <dbReference type="EMBL" id="MFG6110405.1"/>
    </source>
</evidence>
<dbReference type="RefSeq" id="WP_394164016.1">
    <property type="nucleotide sequence ID" value="NZ_JBHGCJ010000011.1"/>
</dbReference>
<dbReference type="Proteomes" id="UP001605261">
    <property type="component" value="Unassembled WGS sequence"/>
</dbReference>
<evidence type="ECO:0000313" key="2">
    <source>
        <dbReference type="Proteomes" id="UP001605261"/>
    </source>
</evidence>
<accession>A0ABW7CZM9</accession>
<reference evidence="1 2" key="1">
    <citation type="submission" date="2024-09" db="EMBL/GenBank/DDBJ databases">
        <authorList>
            <consortium name="All-Russian atlas of soil microorganisms"/>
            <consortium name="as a basis for the search for new antimicrobial producers and enzymes with unique properties"/>
            <person name="Sokolova E.A."/>
            <person name="Voronina E.N."/>
        </authorList>
    </citation>
    <scope>NUCLEOTIDE SEQUENCE [LARGE SCALE GENOMIC DNA]</scope>
    <source>
        <strain evidence="1 2">AF-22b-331.1</strain>
    </source>
</reference>
<proteinExistence type="predicted"/>
<sequence>MSNSAHAVPEAAATLQVPVETPTPKVFACARQRLAELGRDEALWDHAVTREDVQHGVLETGDFPEDNISGFRLHLQHDPAKGAVALRLRGAGAYFVDQGVDAGLKEFQAGFSACLASP</sequence>
<comment type="caution">
    <text evidence="1">The sequence shown here is derived from an EMBL/GenBank/DDBJ whole genome shotgun (WGS) entry which is preliminary data.</text>
</comment>
<keyword evidence="2" id="KW-1185">Reference proteome</keyword>
<gene>
    <name evidence="1" type="ORF">ACEU0G_000280</name>
</gene>
<protein>
    <submittedName>
        <fullName evidence="1">Uncharacterized protein</fullName>
    </submittedName>
</protein>